<dbReference type="NCBIfam" id="TIGR04255">
    <property type="entry name" value="sporadTIGR04255"/>
    <property type="match status" value="1"/>
</dbReference>
<dbReference type="AlphaFoldDB" id="A0A4Q2U1U1"/>
<dbReference type="InterPro" id="IPR026349">
    <property type="entry name" value="CHP04255"/>
</dbReference>
<keyword evidence="2" id="KW-1185">Reference proteome</keyword>
<comment type="caution">
    <text evidence="1">The sequence shown here is derived from an EMBL/GenBank/DDBJ whole genome shotgun (WGS) entry which is preliminary data.</text>
</comment>
<evidence type="ECO:0000313" key="2">
    <source>
        <dbReference type="Proteomes" id="UP000290759"/>
    </source>
</evidence>
<proteinExistence type="predicted"/>
<dbReference type="Proteomes" id="UP000290759">
    <property type="component" value="Unassembled WGS sequence"/>
</dbReference>
<sequence length="267" mass="30568">MIRPAGLPSFQAPPLNEMAIGVQFMPCRGYNSLMATDVWNLFRNEYPTAQEQPSTPPNFELFGPVSQPMNFGFIQGPVLNRFFFVSKSGDDVIQFQSDKLFHNWRRFDQNMQAHTYPHFETTFDKYFKELNLLNDFFIKIQGDPISVNQAEVTYVNHIDISTNPDPSAWLRYLNPEAGKVDDFIGNFRRILYSLDGKPEGRIICESNSATDHQGRQLIVMTLIVRGAPKGTSVSQALEFLRKSRETVVTTFAELTTDSAHKVWERTQ</sequence>
<accession>A0A4Q2U1U1</accession>
<reference evidence="1 2" key="2">
    <citation type="submission" date="2019-02" db="EMBL/GenBank/DDBJ databases">
        <title>'Lichenibacterium ramalinii' gen. nov. sp. nov., 'Lichenibacterium minor' gen. nov. sp. nov.</title>
        <authorList>
            <person name="Pankratov T."/>
        </authorList>
    </citation>
    <scope>NUCLEOTIDE SEQUENCE [LARGE SCALE GENOMIC DNA]</scope>
    <source>
        <strain evidence="1 2">RmlP026</strain>
    </source>
</reference>
<dbReference type="EMBL" id="QYBB01000043">
    <property type="protein sequence ID" value="RYC29678.1"/>
    <property type="molecule type" value="Genomic_DNA"/>
</dbReference>
<organism evidence="1 2">
    <name type="scientific">Lichenibacterium minor</name>
    <dbReference type="NCBI Taxonomy" id="2316528"/>
    <lineage>
        <taxon>Bacteria</taxon>
        <taxon>Pseudomonadati</taxon>
        <taxon>Pseudomonadota</taxon>
        <taxon>Alphaproteobacteria</taxon>
        <taxon>Hyphomicrobiales</taxon>
        <taxon>Lichenihabitantaceae</taxon>
        <taxon>Lichenibacterium</taxon>
    </lineage>
</organism>
<evidence type="ECO:0000313" key="1">
    <source>
        <dbReference type="EMBL" id="RYC29678.1"/>
    </source>
</evidence>
<name>A0A4Q2U1U1_9HYPH</name>
<gene>
    <name evidence="1" type="ORF">D3273_22650</name>
</gene>
<dbReference type="RefSeq" id="WP_129229169.1">
    <property type="nucleotide sequence ID" value="NZ_QYBB01000043.1"/>
</dbReference>
<protein>
    <submittedName>
        <fullName evidence="1">TIGR04255 family protein</fullName>
    </submittedName>
</protein>
<dbReference type="OrthoDB" id="128994at2"/>
<reference evidence="1 2" key="1">
    <citation type="submission" date="2018-12" db="EMBL/GenBank/DDBJ databases">
        <authorList>
            <person name="Grouzdev D.S."/>
            <person name="Krutkina M.S."/>
        </authorList>
    </citation>
    <scope>NUCLEOTIDE SEQUENCE [LARGE SCALE GENOMIC DNA]</scope>
    <source>
        <strain evidence="1 2">RmlP026</strain>
    </source>
</reference>